<organism evidence="18 19">
    <name type="scientific">Alkaliphilus hydrothermalis</name>
    <dbReference type="NCBI Taxonomy" id="1482730"/>
    <lineage>
        <taxon>Bacteria</taxon>
        <taxon>Bacillati</taxon>
        <taxon>Bacillota</taxon>
        <taxon>Clostridia</taxon>
        <taxon>Peptostreptococcales</taxon>
        <taxon>Natronincolaceae</taxon>
        <taxon>Alkaliphilus</taxon>
    </lineage>
</organism>
<evidence type="ECO:0000256" key="9">
    <source>
        <dbReference type="ARBA" id="ARBA00023172"/>
    </source>
</evidence>
<comment type="caution">
    <text evidence="18">The sequence shown here is derived from an EMBL/GenBank/DDBJ whole genome shotgun (WGS) entry which is preliminary data.</text>
</comment>
<dbReference type="Pfam" id="PF00271">
    <property type="entry name" value="Helicase_C"/>
    <property type="match status" value="1"/>
</dbReference>
<evidence type="ECO:0000256" key="1">
    <source>
        <dbReference type="ARBA" id="ARBA00007504"/>
    </source>
</evidence>
<evidence type="ECO:0000259" key="17">
    <source>
        <dbReference type="PROSITE" id="PS51194"/>
    </source>
</evidence>
<evidence type="ECO:0000313" key="18">
    <source>
        <dbReference type="EMBL" id="MBM7615837.1"/>
    </source>
</evidence>
<dbReference type="NCBIfam" id="NF008165">
    <property type="entry name" value="PRK10917.1-3"/>
    <property type="match status" value="1"/>
</dbReference>
<dbReference type="PROSITE" id="PS51192">
    <property type="entry name" value="HELICASE_ATP_BIND_1"/>
    <property type="match status" value="1"/>
</dbReference>
<evidence type="ECO:0000259" key="16">
    <source>
        <dbReference type="PROSITE" id="PS51192"/>
    </source>
</evidence>
<feature type="domain" description="Helicase ATP-binding" evidence="16">
    <location>
        <begin position="276"/>
        <end position="437"/>
    </location>
</feature>
<keyword evidence="6 15" id="KW-0347">Helicase</keyword>
<name>A0ABS2NSJ8_9FIRM</name>
<dbReference type="PANTHER" id="PTHR47964">
    <property type="entry name" value="ATP-DEPENDENT DNA HELICASE HOMOLOG RECG, CHLOROPLASTIC"/>
    <property type="match status" value="1"/>
</dbReference>
<dbReference type="PANTHER" id="PTHR47964:SF1">
    <property type="entry name" value="ATP-DEPENDENT DNA HELICASE HOMOLOG RECG, CHLOROPLASTIC"/>
    <property type="match status" value="1"/>
</dbReference>
<comment type="catalytic activity">
    <reaction evidence="14 15">
        <text>ATP + H2O = ADP + phosphate + H(+)</text>
        <dbReference type="Rhea" id="RHEA:13065"/>
        <dbReference type="ChEBI" id="CHEBI:15377"/>
        <dbReference type="ChEBI" id="CHEBI:15378"/>
        <dbReference type="ChEBI" id="CHEBI:30616"/>
        <dbReference type="ChEBI" id="CHEBI:43474"/>
        <dbReference type="ChEBI" id="CHEBI:456216"/>
        <dbReference type="EC" id="5.6.2.4"/>
    </reaction>
</comment>
<keyword evidence="19" id="KW-1185">Reference proteome</keyword>
<dbReference type="InterPro" id="IPR014001">
    <property type="entry name" value="Helicase_ATP-bd"/>
</dbReference>
<reference evidence="18 19" key="1">
    <citation type="submission" date="2021-01" db="EMBL/GenBank/DDBJ databases">
        <title>Genomic Encyclopedia of Type Strains, Phase IV (KMG-IV): sequencing the most valuable type-strain genomes for metagenomic binning, comparative biology and taxonomic classification.</title>
        <authorList>
            <person name="Goeker M."/>
        </authorList>
    </citation>
    <scope>NUCLEOTIDE SEQUENCE [LARGE SCALE GENOMIC DNA]</scope>
    <source>
        <strain evidence="18 19">DSM 25890</strain>
    </source>
</reference>
<evidence type="ECO:0000256" key="2">
    <source>
        <dbReference type="ARBA" id="ARBA00017846"/>
    </source>
</evidence>
<dbReference type="InterPro" id="IPR033454">
    <property type="entry name" value="RecG_wedge"/>
</dbReference>
<evidence type="ECO:0000256" key="14">
    <source>
        <dbReference type="ARBA" id="ARBA00048988"/>
    </source>
</evidence>
<accession>A0ABS2NSJ8</accession>
<keyword evidence="5 15" id="KW-0378">Hydrolase</keyword>
<dbReference type="InterPro" id="IPR011545">
    <property type="entry name" value="DEAD/DEAH_box_helicase_dom"/>
</dbReference>
<dbReference type="InterPro" id="IPR004609">
    <property type="entry name" value="ATP-dep_DNA_helicase_RecG"/>
</dbReference>
<dbReference type="NCBIfam" id="TIGR00643">
    <property type="entry name" value="recG"/>
    <property type="match status" value="1"/>
</dbReference>
<dbReference type="SUPFAM" id="SSF52540">
    <property type="entry name" value="P-loop containing nucleoside triphosphate hydrolases"/>
    <property type="match status" value="2"/>
</dbReference>
<evidence type="ECO:0000256" key="6">
    <source>
        <dbReference type="ARBA" id="ARBA00022806"/>
    </source>
</evidence>
<evidence type="ECO:0000256" key="15">
    <source>
        <dbReference type="RuleBase" id="RU363016"/>
    </source>
</evidence>
<dbReference type="Gene3D" id="1.10.150.20">
    <property type="entry name" value="5' to 3' exonuclease, C-terminal subdomain"/>
    <property type="match status" value="1"/>
</dbReference>
<dbReference type="CDD" id="cd18811">
    <property type="entry name" value="SF2_C_RecG"/>
    <property type="match status" value="1"/>
</dbReference>
<keyword evidence="4 15" id="KW-0227">DNA damage</keyword>
<keyword evidence="3 15" id="KW-0547">Nucleotide-binding</keyword>
<dbReference type="InterPro" id="IPR045562">
    <property type="entry name" value="RecG_dom3_C"/>
</dbReference>
<evidence type="ECO:0000256" key="7">
    <source>
        <dbReference type="ARBA" id="ARBA00022840"/>
    </source>
</evidence>
<evidence type="ECO:0000313" key="19">
    <source>
        <dbReference type="Proteomes" id="UP001314796"/>
    </source>
</evidence>
<dbReference type="InterPro" id="IPR001650">
    <property type="entry name" value="Helicase_C-like"/>
</dbReference>
<dbReference type="SUPFAM" id="SSF50249">
    <property type="entry name" value="Nucleic acid-binding proteins"/>
    <property type="match status" value="1"/>
</dbReference>
<dbReference type="NCBIfam" id="NF008168">
    <property type="entry name" value="PRK10917.2-2"/>
    <property type="match status" value="1"/>
</dbReference>
<dbReference type="InterPro" id="IPR012340">
    <property type="entry name" value="NA-bd_OB-fold"/>
</dbReference>
<keyword evidence="8" id="KW-0238">DNA-binding</keyword>
<evidence type="ECO:0000256" key="3">
    <source>
        <dbReference type="ARBA" id="ARBA00022741"/>
    </source>
</evidence>
<keyword evidence="9 15" id="KW-0233">DNA recombination</keyword>
<dbReference type="Pfam" id="PF19833">
    <property type="entry name" value="RecG_dom3_C"/>
    <property type="match status" value="1"/>
</dbReference>
<dbReference type="GO" id="GO:0003678">
    <property type="term" value="F:DNA helicase activity"/>
    <property type="evidence" value="ECO:0007669"/>
    <property type="project" value="UniProtKB-EC"/>
</dbReference>
<comment type="similarity">
    <text evidence="1 15">Belongs to the helicase family. RecG subfamily.</text>
</comment>
<comment type="catalytic activity">
    <reaction evidence="12 15">
        <text>Couples ATP hydrolysis with the unwinding of duplex DNA by translocating in the 3'-5' direction.</text>
        <dbReference type="EC" id="5.6.2.4"/>
    </reaction>
</comment>
<dbReference type="GO" id="GO:0016787">
    <property type="term" value="F:hydrolase activity"/>
    <property type="evidence" value="ECO:0007669"/>
    <property type="project" value="UniProtKB-KW"/>
</dbReference>
<keyword evidence="11" id="KW-0413">Isomerase</keyword>
<dbReference type="InterPro" id="IPR047112">
    <property type="entry name" value="RecG/Mfd"/>
</dbReference>
<dbReference type="Pfam" id="PF17191">
    <property type="entry name" value="RecG_wedge"/>
    <property type="match status" value="1"/>
</dbReference>
<dbReference type="Gene3D" id="2.40.50.140">
    <property type="entry name" value="Nucleic acid-binding proteins"/>
    <property type="match status" value="1"/>
</dbReference>
<keyword evidence="7 15" id="KW-0067">ATP-binding</keyword>
<proteinExistence type="inferred from homology"/>
<evidence type="ECO:0000256" key="10">
    <source>
        <dbReference type="ARBA" id="ARBA00023204"/>
    </source>
</evidence>
<dbReference type="Proteomes" id="UP001314796">
    <property type="component" value="Unassembled WGS sequence"/>
</dbReference>
<dbReference type="CDD" id="cd17992">
    <property type="entry name" value="DEXHc_RecG"/>
    <property type="match status" value="1"/>
</dbReference>
<dbReference type="SMART" id="SM00487">
    <property type="entry name" value="DEXDc"/>
    <property type="match status" value="1"/>
</dbReference>
<dbReference type="RefSeq" id="WP_204403482.1">
    <property type="nucleotide sequence ID" value="NZ_JAFBEE010000018.1"/>
</dbReference>
<protein>
    <recommendedName>
        <fullName evidence="2 15">ATP-dependent DNA helicase RecG</fullName>
        <ecNumber evidence="13 15">5.6.2.4</ecNumber>
    </recommendedName>
</protein>
<evidence type="ECO:0000256" key="11">
    <source>
        <dbReference type="ARBA" id="ARBA00023235"/>
    </source>
</evidence>
<feature type="domain" description="Helicase C-terminal" evidence="17">
    <location>
        <begin position="456"/>
        <end position="616"/>
    </location>
</feature>
<dbReference type="EC" id="5.6.2.4" evidence="13 15"/>
<comment type="function">
    <text evidence="15">Plays a critical role in recombination and DNA repair. Helps process Holliday junction intermediates to mature products by catalyzing branch migration. Has replication fork regression activity, unwinds stalled or blocked replication forks to make a HJ that can be resolved. Has a DNA unwinding activity characteristic of a DNA helicase with 3'-5' polarity.</text>
</comment>
<dbReference type="Gene3D" id="3.40.50.300">
    <property type="entry name" value="P-loop containing nucleotide triphosphate hydrolases"/>
    <property type="match status" value="2"/>
</dbReference>
<sequence>MEFLKQNIKALQGVGPKTAQKLNRLKIQTVEDLLYHFPRDYDDRRNVKTINQLTAGEKSTIFGEIMGEARSLPKRGRLSILQTAIKDDTGKLYLTFFNMTYLKNKLKPGKIMMVSGEVKRGRYGLEMVNPTFELVDTMEREEDPDMILPVYPATEGLKQIQLINLQRSIADQVQKDTEDYLPQRIIKENRLCDLNFSLRNIHFPDSAKALKVAKYRLIFDEFLLLRLALLRIKQTVSKDLEGIALKRMAEFDQLLNGLPFRLTNAQRRTLEEIVSDLNKDVPMNRLVQGDVGSGKTIIAVLALYLAVLNGYQGTMMAPTEILAEQHYISLQEVFQPLGIKVGMLVGSLKKKTKEKLLEVIASGEIQIVVGTHAIIQEGVDFHKLALAITDEQHRFGVRQRAVLASKGINPHVLVMTATPIPRTLALILYGDLDISIIDELPPGRKPIKTYEKKLTEKDQAYHFVKKQLQEGRQAYVVCPLVEESEKIEAQAATEIAEELAATYFKDYRVGLLHGKMSPKEKEVIMGEFKGGEIHILVSTTVIEVGVNVPNASVMVIENAERFGLAQLHQLRGRVGRGAYQSYCLLLHDSKTDIAKERMGIMVETNDGFILSEKDLSLRGPGEFFGTRQHGLPEFKIANIFRHMKILKQVEVEVQKLLAEEETLSLEAYPRLKKKIEEKFEGLNDDISFS</sequence>
<dbReference type="PROSITE" id="PS51194">
    <property type="entry name" value="HELICASE_CTER"/>
    <property type="match status" value="1"/>
</dbReference>
<evidence type="ECO:0000256" key="4">
    <source>
        <dbReference type="ARBA" id="ARBA00022763"/>
    </source>
</evidence>
<evidence type="ECO:0000256" key="8">
    <source>
        <dbReference type="ARBA" id="ARBA00023125"/>
    </source>
</evidence>
<evidence type="ECO:0000256" key="5">
    <source>
        <dbReference type="ARBA" id="ARBA00022801"/>
    </source>
</evidence>
<dbReference type="InterPro" id="IPR027417">
    <property type="entry name" value="P-loop_NTPase"/>
</dbReference>
<dbReference type="Pfam" id="PF00270">
    <property type="entry name" value="DEAD"/>
    <property type="match status" value="1"/>
</dbReference>
<gene>
    <name evidence="18" type="ORF">JOC73_002411</name>
</gene>
<keyword evidence="10 15" id="KW-0234">DNA repair</keyword>
<evidence type="ECO:0000256" key="12">
    <source>
        <dbReference type="ARBA" id="ARBA00034617"/>
    </source>
</evidence>
<dbReference type="SMART" id="SM00490">
    <property type="entry name" value="HELICc"/>
    <property type="match status" value="2"/>
</dbReference>
<dbReference type="EMBL" id="JAFBEE010000018">
    <property type="protein sequence ID" value="MBM7615837.1"/>
    <property type="molecule type" value="Genomic_DNA"/>
</dbReference>
<dbReference type="CDD" id="cd04488">
    <property type="entry name" value="RecG_wedge_OBF"/>
    <property type="match status" value="1"/>
</dbReference>
<evidence type="ECO:0000256" key="13">
    <source>
        <dbReference type="ARBA" id="ARBA00034808"/>
    </source>
</evidence>